<dbReference type="Proteomes" id="UP000067689">
    <property type="component" value="Chromosome"/>
</dbReference>
<dbReference type="InterPro" id="IPR029058">
    <property type="entry name" value="AB_hydrolase_fold"/>
</dbReference>
<dbReference type="STRING" id="2041.AERYTH_08670"/>
<keyword evidence="2" id="KW-0378">Hydrolase</keyword>
<name>A0A0U4C9T1_9ACTN</name>
<dbReference type="Gene3D" id="3.40.50.1820">
    <property type="entry name" value="alpha/beta hydrolase"/>
    <property type="match status" value="1"/>
</dbReference>
<dbReference type="PATRIC" id="fig|2041.4.peg.1816"/>
<dbReference type="GO" id="GO:0016787">
    <property type="term" value="F:hydrolase activity"/>
    <property type="evidence" value="ECO:0007669"/>
    <property type="project" value="UniProtKB-KW"/>
</dbReference>
<evidence type="ECO:0000259" key="1">
    <source>
        <dbReference type="Pfam" id="PF12146"/>
    </source>
</evidence>
<feature type="domain" description="Serine aminopeptidase S33" evidence="1">
    <location>
        <begin position="8"/>
        <end position="116"/>
    </location>
</feature>
<proteinExistence type="predicted"/>
<dbReference type="Pfam" id="PF12146">
    <property type="entry name" value="Hydrolase_4"/>
    <property type="match status" value="1"/>
</dbReference>
<gene>
    <name evidence="2" type="ORF">AERYTH_08670</name>
</gene>
<dbReference type="OrthoDB" id="4536625at2"/>
<sequence length="258" mass="27793">MVDVNPHVLVSPAMAVPSRFYRPLVAAFEDVGWSAQALGRRGFEPDGPTASRASDWSYADEIDDLADAVRSARSAEPGRPVLVLGHSLGAQLAVGLQQRDDTAVHADGLVMVGASTPHHRFYPYGGLPMLAFASTIPLLTQGLGHLPKPAFGAPGARTLMREWARFVRTGRPPFDVSGPVTAPTLVVHLQGDAYAVSAANKRFLEQFLDPASVTRWVYTRDAVPDGGSTDHVRWVKHPGVVVDRVVSWWQTASVRAAS</sequence>
<evidence type="ECO:0000313" key="3">
    <source>
        <dbReference type="Proteomes" id="UP000067689"/>
    </source>
</evidence>
<dbReference type="KEGG" id="aer:AERYTH_08670"/>
<protein>
    <submittedName>
        <fullName evidence="2">Hydrolase</fullName>
    </submittedName>
</protein>
<evidence type="ECO:0000313" key="2">
    <source>
        <dbReference type="EMBL" id="ALX04763.1"/>
    </source>
</evidence>
<keyword evidence="3" id="KW-1185">Reference proteome</keyword>
<dbReference type="SUPFAM" id="SSF53474">
    <property type="entry name" value="alpha/beta-Hydrolases"/>
    <property type="match status" value="1"/>
</dbReference>
<dbReference type="InterPro" id="IPR022742">
    <property type="entry name" value="Hydrolase_4"/>
</dbReference>
<dbReference type="EMBL" id="CP011502">
    <property type="protein sequence ID" value="ALX04763.1"/>
    <property type="molecule type" value="Genomic_DNA"/>
</dbReference>
<reference evidence="2 3" key="1">
    <citation type="journal article" date="1991" name="Int. J. Syst. Bacteriol.">
        <title>Description of the erythromycin-producing bacterium Arthrobacter sp. strain NRRL B-3381 as Aeromicrobium erythreum gen. nov., sp. nov.</title>
        <authorList>
            <person name="Miller E.S."/>
            <person name="Woese C.R."/>
            <person name="Brenner S."/>
        </authorList>
    </citation>
    <scope>NUCLEOTIDE SEQUENCE [LARGE SCALE GENOMIC DNA]</scope>
    <source>
        <strain evidence="2 3">AR18</strain>
    </source>
</reference>
<accession>A0A0U4C9T1</accession>
<dbReference type="AlphaFoldDB" id="A0A0U4C9T1"/>
<organism evidence="2 3">
    <name type="scientific">Aeromicrobium erythreum</name>
    <dbReference type="NCBI Taxonomy" id="2041"/>
    <lineage>
        <taxon>Bacteria</taxon>
        <taxon>Bacillati</taxon>
        <taxon>Actinomycetota</taxon>
        <taxon>Actinomycetes</taxon>
        <taxon>Propionibacteriales</taxon>
        <taxon>Nocardioidaceae</taxon>
        <taxon>Aeromicrobium</taxon>
    </lineage>
</organism>